<dbReference type="AlphaFoldDB" id="A0A3R7SSP2"/>
<dbReference type="InterPro" id="IPR001612">
    <property type="entry name" value="Caveolin"/>
</dbReference>
<keyword evidence="4 6" id="KW-0333">Golgi apparatus</keyword>
<feature type="transmembrane region" description="Helical" evidence="8">
    <location>
        <begin position="143"/>
        <end position="171"/>
    </location>
</feature>
<keyword evidence="8" id="KW-0812">Transmembrane</keyword>
<keyword evidence="5 6" id="KW-0472">Membrane</keyword>
<evidence type="ECO:0000256" key="1">
    <source>
        <dbReference type="ARBA" id="ARBA00004202"/>
    </source>
</evidence>
<keyword evidence="8" id="KW-1133">Transmembrane helix</keyword>
<feature type="region of interest" description="Disordered" evidence="7">
    <location>
        <begin position="1"/>
        <end position="22"/>
    </location>
</feature>
<dbReference type="GO" id="GO:0060090">
    <property type="term" value="F:molecular adaptor activity"/>
    <property type="evidence" value="ECO:0007669"/>
    <property type="project" value="TreeGrafter"/>
</dbReference>
<keyword evidence="3 6" id="KW-1003">Cell membrane</keyword>
<feature type="transmembrane region" description="Helical" evidence="8">
    <location>
        <begin position="191"/>
        <end position="210"/>
    </location>
</feature>
<dbReference type="STRING" id="6689.A0A3R7SSP2"/>
<evidence type="ECO:0000256" key="6">
    <source>
        <dbReference type="RuleBase" id="RU000680"/>
    </source>
</evidence>
<evidence type="ECO:0000256" key="8">
    <source>
        <dbReference type="SAM" id="Phobius"/>
    </source>
</evidence>
<name>A0A3R7SSP2_PENVA</name>
<sequence length="234" mass="26488">MLTDAAKANTRETERHERPVSSLWRPRAPVSVSDRYSQVLPACMTSFVMHLSRPVDPNKLEADDADLQEEHRKDSAQEKKSKGSRMGGAASPFAMDNRDPNNLNPHIQVLWDDIVGEPEGLRTPDGCWNCSIKCYDGTRRCCYVLLVVLFAPFIACCNGCQFACLAFNQVWCVGPCLRLWKINMATVKRFWETWLLAVCSPICDVCGICFSKAKVRYQKLPDSNDQEPIDYFTV</sequence>
<comment type="similarity">
    <text evidence="2 6">Belongs to the caveolin family.</text>
</comment>
<comment type="function">
    <text evidence="6">May act as a scaffolding protein within caveolar membranes. Interacts directly with G-protein alpha subunits and can functionally regulate their activity.</text>
</comment>
<gene>
    <name evidence="9" type="ORF">C7M84_008259</name>
</gene>
<dbReference type="PANTHER" id="PTHR10844:SF19">
    <property type="entry name" value="CAVEOLIN-2"/>
    <property type="match status" value="1"/>
</dbReference>
<evidence type="ECO:0000256" key="4">
    <source>
        <dbReference type="ARBA" id="ARBA00023034"/>
    </source>
</evidence>
<feature type="compositionally biased region" description="Basic and acidic residues" evidence="7">
    <location>
        <begin position="69"/>
        <end position="81"/>
    </location>
</feature>
<feature type="region of interest" description="Disordered" evidence="7">
    <location>
        <begin position="69"/>
        <end position="101"/>
    </location>
</feature>
<protein>
    <recommendedName>
        <fullName evidence="6">Caveolin</fullName>
    </recommendedName>
</protein>
<evidence type="ECO:0000256" key="5">
    <source>
        <dbReference type="ARBA" id="ARBA00023136"/>
    </source>
</evidence>
<dbReference type="GO" id="GO:0005901">
    <property type="term" value="C:caveola"/>
    <property type="evidence" value="ECO:0007669"/>
    <property type="project" value="UniProtKB-SubCell"/>
</dbReference>
<evidence type="ECO:0000256" key="3">
    <source>
        <dbReference type="ARBA" id="ARBA00022475"/>
    </source>
</evidence>
<dbReference type="Proteomes" id="UP000283509">
    <property type="component" value="Unassembled WGS sequence"/>
</dbReference>
<dbReference type="OrthoDB" id="5917823at2759"/>
<evidence type="ECO:0000256" key="2">
    <source>
        <dbReference type="ARBA" id="ARBA00010988"/>
    </source>
</evidence>
<proteinExistence type="inferred from homology"/>
<reference evidence="9 10" key="1">
    <citation type="submission" date="2018-04" db="EMBL/GenBank/DDBJ databases">
        <authorList>
            <person name="Zhang X."/>
            <person name="Yuan J."/>
            <person name="Li F."/>
            <person name="Xiang J."/>
        </authorList>
    </citation>
    <scope>NUCLEOTIDE SEQUENCE [LARGE SCALE GENOMIC DNA]</scope>
    <source>
        <tissue evidence="9">Muscle</tissue>
    </source>
</reference>
<evidence type="ECO:0000256" key="7">
    <source>
        <dbReference type="SAM" id="MobiDB-lite"/>
    </source>
</evidence>
<evidence type="ECO:0000313" key="10">
    <source>
        <dbReference type="Proteomes" id="UP000283509"/>
    </source>
</evidence>
<dbReference type="PANTHER" id="PTHR10844">
    <property type="entry name" value="CAVEOLIN"/>
    <property type="match status" value="1"/>
</dbReference>
<comment type="subcellular location">
    <subcellularLocation>
        <location evidence="1 6">Cell membrane</location>
        <topology evidence="1 6">Peripheral membrane protein</topology>
    </subcellularLocation>
    <subcellularLocation>
        <location evidence="6">Golgi apparatus membrane</location>
        <topology evidence="6">Peripheral membrane protein</topology>
    </subcellularLocation>
    <subcellularLocation>
        <location evidence="6">Membrane</location>
        <location evidence="6">Caveola</location>
        <topology evidence="6">Peripheral membrane protein</topology>
    </subcellularLocation>
</comment>
<dbReference type="EMBL" id="QCYY01002039">
    <property type="protein sequence ID" value="ROT73313.1"/>
    <property type="molecule type" value="Genomic_DNA"/>
</dbReference>
<evidence type="ECO:0000313" key="9">
    <source>
        <dbReference type="EMBL" id="ROT73313.1"/>
    </source>
</evidence>
<keyword evidence="10" id="KW-1185">Reference proteome</keyword>
<feature type="compositionally biased region" description="Basic and acidic residues" evidence="7">
    <location>
        <begin position="9"/>
        <end position="19"/>
    </location>
</feature>
<comment type="caution">
    <text evidence="9">The sequence shown here is derived from an EMBL/GenBank/DDBJ whole genome shotgun (WGS) entry which is preliminary data.</text>
</comment>
<dbReference type="Pfam" id="PF01146">
    <property type="entry name" value="Caveolin"/>
    <property type="match status" value="1"/>
</dbReference>
<accession>A0A3R7SSP2</accession>
<organism evidence="9 10">
    <name type="scientific">Penaeus vannamei</name>
    <name type="common">Whiteleg shrimp</name>
    <name type="synonym">Litopenaeus vannamei</name>
    <dbReference type="NCBI Taxonomy" id="6689"/>
    <lineage>
        <taxon>Eukaryota</taxon>
        <taxon>Metazoa</taxon>
        <taxon>Ecdysozoa</taxon>
        <taxon>Arthropoda</taxon>
        <taxon>Crustacea</taxon>
        <taxon>Multicrustacea</taxon>
        <taxon>Malacostraca</taxon>
        <taxon>Eumalacostraca</taxon>
        <taxon>Eucarida</taxon>
        <taxon>Decapoda</taxon>
        <taxon>Dendrobranchiata</taxon>
        <taxon>Penaeoidea</taxon>
        <taxon>Penaeidae</taxon>
        <taxon>Penaeus</taxon>
    </lineage>
</organism>
<reference evidence="9 10" key="2">
    <citation type="submission" date="2019-01" db="EMBL/GenBank/DDBJ databases">
        <title>The decoding of complex shrimp genome reveals the adaptation for benthos swimmer, frequently molting mechanism and breeding impact on genome.</title>
        <authorList>
            <person name="Sun Y."/>
            <person name="Gao Y."/>
            <person name="Yu Y."/>
        </authorList>
    </citation>
    <scope>NUCLEOTIDE SEQUENCE [LARGE SCALE GENOMIC DNA]</scope>
    <source>
        <tissue evidence="9">Muscle</tissue>
    </source>
</reference>
<dbReference type="GO" id="GO:0070836">
    <property type="term" value="P:caveola assembly"/>
    <property type="evidence" value="ECO:0007669"/>
    <property type="project" value="InterPro"/>
</dbReference>
<dbReference type="GO" id="GO:0000139">
    <property type="term" value="C:Golgi membrane"/>
    <property type="evidence" value="ECO:0007669"/>
    <property type="project" value="UniProtKB-SubCell"/>
</dbReference>